<organism evidence="2 3">
    <name type="scientific">Aquiluna borgnonia</name>
    <dbReference type="NCBI Taxonomy" id="2499157"/>
    <lineage>
        <taxon>Bacteria</taxon>
        <taxon>Bacillati</taxon>
        <taxon>Actinomycetota</taxon>
        <taxon>Actinomycetes</taxon>
        <taxon>Micrococcales</taxon>
        <taxon>Microbacteriaceae</taxon>
        <taxon>Luna cluster</taxon>
        <taxon>Luna-1 subcluster</taxon>
        <taxon>Aquiluna</taxon>
    </lineage>
</organism>
<evidence type="ECO:0000313" key="3">
    <source>
        <dbReference type="Proteomes" id="UP000501003"/>
    </source>
</evidence>
<reference evidence="2 3" key="1">
    <citation type="submission" date="2020-05" db="EMBL/GenBank/DDBJ databases">
        <title>Aquirufa sp. strain 15G-AUS-rot a new Aquirufa species.</title>
        <authorList>
            <person name="Pitt A."/>
            <person name="Hahn M.W."/>
        </authorList>
    </citation>
    <scope>NUCLEOTIDE SEQUENCE [LARGE SCALE GENOMIC DNA]</scope>
    <source>
        <strain evidence="2 3">15G-AUS-rot</strain>
    </source>
</reference>
<gene>
    <name evidence="2" type="ORF">HRU87_06585</name>
</gene>
<keyword evidence="1" id="KW-0812">Transmembrane</keyword>
<feature type="transmembrane region" description="Helical" evidence="1">
    <location>
        <begin position="20"/>
        <end position="42"/>
    </location>
</feature>
<proteinExistence type="predicted"/>
<name>A0A7D4TUW7_9MICO</name>
<dbReference type="KEGG" id="aqg:HRU87_06585"/>
<accession>A0A7D4TUW7</accession>
<dbReference type="AlphaFoldDB" id="A0A7D4TUW7"/>
<dbReference type="EMBL" id="CP054056">
    <property type="protein sequence ID" value="QKJ25815.1"/>
    <property type="molecule type" value="Genomic_DNA"/>
</dbReference>
<keyword evidence="3" id="KW-1185">Reference proteome</keyword>
<dbReference type="Proteomes" id="UP000501003">
    <property type="component" value="Chromosome"/>
</dbReference>
<feature type="transmembrane region" description="Helical" evidence="1">
    <location>
        <begin position="54"/>
        <end position="75"/>
    </location>
</feature>
<sequence length="93" mass="10018">MASKKKPNPEVVEIRRAPKILPWALTGAIFGAIAAFVLYLFIPADQRSSENILGLLFLSMASLGFGVGLAFAITVDLLSSRSAKRAEAERVVE</sequence>
<evidence type="ECO:0000256" key="1">
    <source>
        <dbReference type="SAM" id="Phobius"/>
    </source>
</evidence>
<keyword evidence="1" id="KW-1133">Transmembrane helix</keyword>
<keyword evidence="1" id="KW-0472">Membrane</keyword>
<protein>
    <submittedName>
        <fullName evidence="2">Uncharacterized protein</fullName>
    </submittedName>
</protein>
<evidence type="ECO:0000313" key="2">
    <source>
        <dbReference type="EMBL" id="QKJ25815.1"/>
    </source>
</evidence>
<dbReference type="RefSeq" id="WP_173494111.1">
    <property type="nucleotide sequence ID" value="NZ_CP054056.1"/>
</dbReference>